<name>A0AAN8Z848_9MAGN</name>
<dbReference type="GO" id="GO:0016020">
    <property type="term" value="C:membrane"/>
    <property type="evidence" value="ECO:0007669"/>
    <property type="project" value="UniProtKB-SubCell"/>
</dbReference>
<dbReference type="EMBL" id="JBAMMX010000014">
    <property type="protein sequence ID" value="KAK6928456.1"/>
    <property type="molecule type" value="Genomic_DNA"/>
</dbReference>
<evidence type="ECO:0000256" key="2">
    <source>
        <dbReference type="ARBA" id="ARBA00007647"/>
    </source>
</evidence>
<keyword evidence="3 8" id="KW-0328">Glycosyltransferase</keyword>
<evidence type="ECO:0000256" key="1">
    <source>
        <dbReference type="ARBA" id="ARBA00004167"/>
    </source>
</evidence>
<keyword evidence="5" id="KW-0812">Transmembrane</keyword>
<dbReference type="AlphaFoldDB" id="A0AAN8Z848"/>
<dbReference type="InterPro" id="IPR029044">
    <property type="entry name" value="Nucleotide-diphossugar_trans"/>
</dbReference>
<dbReference type="Proteomes" id="UP001370490">
    <property type="component" value="Unassembled WGS sequence"/>
</dbReference>
<comment type="similarity">
    <text evidence="2 8">Belongs to the glycosyltransferase 92 family.</text>
</comment>
<proteinExistence type="inferred from homology"/>
<evidence type="ECO:0000313" key="9">
    <source>
        <dbReference type="EMBL" id="KAK6928456.1"/>
    </source>
</evidence>
<comment type="caution">
    <text evidence="9">The sequence shown here is derived from an EMBL/GenBank/DDBJ whole genome shotgun (WGS) entry which is preliminary data.</text>
</comment>
<dbReference type="EC" id="2.4.1.-" evidence="8"/>
<dbReference type="CDD" id="cd00761">
    <property type="entry name" value="Glyco_tranf_GTA_type"/>
    <property type="match status" value="1"/>
</dbReference>
<protein>
    <recommendedName>
        <fullName evidence="8">Glycosyltransferase family 92 protein</fullName>
        <ecNumber evidence="8">2.4.1.-</ecNumber>
    </recommendedName>
</protein>
<keyword evidence="6" id="KW-1133">Transmembrane helix</keyword>
<gene>
    <name evidence="9" type="ORF">RJ641_007047</name>
</gene>
<evidence type="ECO:0000256" key="4">
    <source>
        <dbReference type="ARBA" id="ARBA00022679"/>
    </source>
</evidence>
<dbReference type="SUPFAM" id="SSF53448">
    <property type="entry name" value="Nucleotide-diphospho-sugar transferases"/>
    <property type="match status" value="1"/>
</dbReference>
<dbReference type="PANTHER" id="PTHR21461">
    <property type="entry name" value="GLYCOSYLTRANSFERASE FAMILY 92 PROTEIN"/>
    <property type="match status" value="1"/>
</dbReference>
<keyword evidence="4 8" id="KW-0808">Transferase</keyword>
<dbReference type="InterPro" id="IPR008166">
    <property type="entry name" value="Glyco_transf_92"/>
</dbReference>
<evidence type="ECO:0000256" key="3">
    <source>
        <dbReference type="ARBA" id="ARBA00022676"/>
    </source>
</evidence>
<sequence>MEAITGERFTSPEISIVETVNLPDQVLLFLYYPPSVPLFTQDDLHCVYLNSTDLTGLKLKLRPVAVDTESLTRQIVRCSTDPRGTIGSLLVKSNSQGDDDGGGRYLQVGPIQHRWDYLAYEALVDRDNTTIVFVKGFNLRSEKISDPSRFKCVYGWDFSKPKQLITSEALIAAQEIVRCNTPLSVLSGLHRQTDNHLLDSVKVSIRLKGRGTLHSVARPVVLPVVGPNRKRQHEMCVCTMLRNQAGFLREWVMYHGGVGVDRWFIYDNNSDDEIVDVVESLLSQNYNISRHLWPWVKTQEAGFAHCAMRARDTCEWVGFFDVDEFLHFPHELTMKDILEEQTSNIAELRALCYSFGPSGHKKVPATGSMVGYTCRLLAPERHKSIVRPEALNASLINVVHHFHLKQGYESILLNASIMSFNHYKYQVWEVFKQKFYRRVATFVADWQDEQNIGSKDRAPGLGTKPVEPPDWSDRFCEVRDTGLKDQVIRKYRDPQTGLLPWQEKQSEIENKVLAVR</sequence>
<dbReference type="GO" id="GO:0005737">
    <property type="term" value="C:cytoplasm"/>
    <property type="evidence" value="ECO:0007669"/>
    <property type="project" value="TreeGrafter"/>
</dbReference>
<dbReference type="GO" id="GO:0016757">
    <property type="term" value="F:glycosyltransferase activity"/>
    <property type="evidence" value="ECO:0007669"/>
    <property type="project" value="UniProtKB-UniRule"/>
</dbReference>
<keyword evidence="7" id="KW-0472">Membrane</keyword>
<keyword evidence="10" id="KW-1185">Reference proteome</keyword>
<evidence type="ECO:0000256" key="5">
    <source>
        <dbReference type="ARBA" id="ARBA00022692"/>
    </source>
</evidence>
<evidence type="ECO:0000313" key="10">
    <source>
        <dbReference type="Proteomes" id="UP001370490"/>
    </source>
</evidence>
<reference evidence="9 10" key="1">
    <citation type="submission" date="2023-12" db="EMBL/GenBank/DDBJ databases">
        <title>A high-quality genome assembly for Dillenia turbinata (Dilleniales).</title>
        <authorList>
            <person name="Chanderbali A."/>
        </authorList>
    </citation>
    <scope>NUCLEOTIDE SEQUENCE [LARGE SCALE GENOMIC DNA]</scope>
    <source>
        <strain evidence="9">LSX21</strain>
        <tissue evidence="9">Leaf</tissue>
    </source>
</reference>
<evidence type="ECO:0000256" key="7">
    <source>
        <dbReference type="ARBA" id="ARBA00023136"/>
    </source>
</evidence>
<dbReference type="Pfam" id="PF01697">
    <property type="entry name" value="Glyco_transf_92"/>
    <property type="match status" value="1"/>
</dbReference>
<comment type="subcellular location">
    <subcellularLocation>
        <location evidence="1">Membrane</location>
        <topology evidence="1">Single-pass membrane protein</topology>
    </subcellularLocation>
</comment>
<evidence type="ECO:0000256" key="8">
    <source>
        <dbReference type="RuleBase" id="RU366017"/>
    </source>
</evidence>
<accession>A0AAN8Z848</accession>
<dbReference type="PANTHER" id="PTHR21461:SF55">
    <property type="entry name" value="GLYCOSYLTRANSFERASE FAMILY 92 PROTEIN"/>
    <property type="match status" value="1"/>
</dbReference>
<organism evidence="9 10">
    <name type="scientific">Dillenia turbinata</name>
    <dbReference type="NCBI Taxonomy" id="194707"/>
    <lineage>
        <taxon>Eukaryota</taxon>
        <taxon>Viridiplantae</taxon>
        <taxon>Streptophyta</taxon>
        <taxon>Embryophyta</taxon>
        <taxon>Tracheophyta</taxon>
        <taxon>Spermatophyta</taxon>
        <taxon>Magnoliopsida</taxon>
        <taxon>eudicotyledons</taxon>
        <taxon>Gunneridae</taxon>
        <taxon>Pentapetalae</taxon>
        <taxon>Dilleniales</taxon>
        <taxon>Dilleniaceae</taxon>
        <taxon>Dillenia</taxon>
    </lineage>
</organism>
<evidence type="ECO:0000256" key="6">
    <source>
        <dbReference type="ARBA" id="ARBA00022989"/>
    </source>
</evidence>